<name>A0A8J7A551_9CYAN</name>
<dbReference type="AlphaFoldDB" id="A0A8J7A551"/>
<dbReference type="SUPFAM" id="SSF53448">
    <property type="entry name" value="Nucleotide-diphospho-sugar transferases"/>
    <property type="match status" value="1"/>
</dbReference>
<keyword evidence="7" id="KW-1185">Reference proteome</keyword>
<dbReference type="RefSeq" id="WP_193905226.1">
    <property type="nucleotide sequence ID" value="NZ_JADEXG010000007.1"/>
</dbReference>
<feature type="domain" description="Glycosyltransferase 2-like" evidence="5">
    <location>
        <begin position="7"/>
        <end position="130"/>
    </location>
</feature>
<dbReference type="EMBL" id="JADEXG010000007">
    <property type="protein sequence ID" value="MBE9076562.1"/>
    <property type="molecule type" value="Genomic_DNA"/>
</dbReference>
<comment type="similarity">
    <text evidence="2">Belongs to the glycosyltransferase 2 family.</text>
</comment>
<dbReference type="GO" id="GO:0016757">
    <property type="term" value="F:glycosyltransferase activity"/>
    <property type="evidence" value="ECO:0007669"/>
    <property type="project" value="UniProtKB-KW"/>
</dbReference>
<dbReference type="PANTHER" id="PTHR43179">
    <property type="entry name" value="RHAMNOSYLTRANSFERASE WBBL"/>
    <property type="match status" value="1"/>
</dbReference>
<keyword evidence="4" id="KW-0808">Transferase</keyword>
<dbReference type="Proteomes" id="UP000636505">
    <property type="component" value="Unassembled WGS sequence"/>
</dbReference>
<proteinExistence type="inferred from homology"/>
<protein>
    <submittedName>
        <fullName evidence="6">Glycosyltransferase family 2 protein</fullName>
    </submittedName>
</protein>
<keyword evidence="3" id="KW-0328">Glycosyltransferase</keyword>
<dbReference type="InterPro" id="IPR029044">
    <property type="entry name" value="Nucleotide-diphossugar_trans"/>
</dbReference>
<accession>A0A8J7A551</accession>
<evidence type="ECO:0000256" key="1">
    <source>
        <dbReference type="ARBA" id="ARBA00004776"/>
    </source>
</evidence>
<reference evidence="6" key="1">
    <citation type="submission" date="2020-10" db="EMBL/GenBank/DDBJ databases">
        <authorList>
            <person name="Castelo-Branco R."/>
            <person name="Eusebio N."/>
            <person name="Adriana R."/>
            <person name="Vieira A."/>
            <person name="Brugerolle De Fraissinette N."/>
            <person name="Rezende De Castro R."/>
            <person name="Schneider M.P."/>
            <person name="Vasconcelos V."/>
            <person name="Leao P.N."/>
        </authorList>
    </citation>
    <scope>NUCLEOTIDE SEQUENCE</scope>
    <source>
        <strain evidence="6">LEGE 07310</strain>
    </source>
</reference>
<comment type="pathway">
    <text evidence="1">Cell wall biogenesis; cell wall polysaccharide biosynthesis.</text>
</comment>
<evidence type="ECO:0000259" key="5">
    <source>
        <dbReference type="Pfam" id="PF00535"/>
    </source>
</evidence>
<dbReference type="Pfam" id="PF00535">
    <property type="entry name" value="Glycos_transf_2"/>
    <property type="match status" value="1"/>
</dbReference>
<dbReference type="PANTHER" id="PTHR43179:SF12">
    <property type="entry name" value="GALACTOFURANOSYLTRANSFERASE GLFT2"/>
    <property type="match status" value="1"/>
</dbReference>
<evidence type="ECO:0000256" key="3">
    <source>
        <dbReference type="ARBA" id="ARBA00022676"/>
    </source>
</evidence>
<evidence type="ECO:0000256" key="4">
    <source>
        <dbReference type="ARBA" id="ARBA00022679"/>
    </source>
</evidence>
<gene>
    <name evidence="6" type="ORF">IQ241_04505</name>
</gene>
<organism evidence="6 7">
    <name type="scientific">Vasconcelosia minhoensis LEGE 07310</name>
    <dbReference type="NCBI Taxonomy" id="915328"/>
    <lineage>
        <taxon>Bacteria</taxon>
        <taxon>Bacillati</taxon>
        <taxon>Cyanobacteriota</taxon>
        <taxon>Cyanophyceae</taxon>
        <taxon>Nodosilineales</taxon>
        <taxon>Cymatolegaceae</taxon>
        <taxon>Vasconcelosia</taxon>
        <taxon>Vasconcelosia minhoensis</taxon>
    </lineage>
</organism>
<evidence type="ECO:0000313" key="7">
    <source>
        <dbReference type="Proteomes" id="UP000636505"/>
    </source>
</evidence>
<sequence length="338" mass="38045">MTVRIGIVIPVRNRWRYTQAILQQLGEQSSQVTVSVSVIVVDDGSGDGTPERIEQAFPEVHLLRGDGELWWTGAISLGMDYARQKLGVSHLVWLNDDITLADDCVAQLVQCCQQQEGKTLTGGIVRDRQSPNWIVFGGVVAGRPISHFRQFAEQLVQQVDTLNGNLVVLPAEIMAEIGLPDAARFRHYGGDYEYICRAKAKGYRVQLSSRLQATTDYCPADVFRYMPLWIQWYASASFQAKRQVLKSLSSCKSPHNVDHMVNSMYRNAVRIPRWRHGLFYGKKVLKLVGSTLVPRGIRRDRAWAYLKSQNVPDEIIRVVLKENSATGYAQDPVKAISV</sequence>
<evidence type="ECO:0000313" key="6">
    <source>
        <dbReference type="EMBL" id="MBE9076562.1"/>
    </source>
</evidence>
<comment type="caution">
    <text evidence="6">The sequence shown here is derived from an EMBL/GenBank/DDBJ whole genome shotgun (WGS) entry which is preliminary data.</text>
</comment>
<dbReference type="InterPro" id="IPR001173">
    <property type="entry name" value="Glyco_trans_2-like"/>
</dbReference>
<dbReference type="Gene3D" id="3.90.550.10">
    <property type="entry name" value="Spore Coat Polysaccharide Biosynthesis Protein SpsA, Chain A"/>
    <property type="match status" value="1"/>
</dbReference>
<evidence type="ECO:0000256" key="2">
    <source>
        <dbReference type="ARBA" id="ARBA00006739"/>
    </source>
</evidence>